<sequence>MDEKKNKKIKVSSYTLLSHFLSNDTLSIPQIAKEMGLSLPTTGKLVNELLEKDYIQNIGKLEQREGRPPMLFSINPQVGYFLGIDIKQNYIRTGLINFAGTIISIKNTPYNYQNTQQSFDELCCIINAFVRESKINTTLIINIQINISGRVNPIQGISHTMFSFLDDPISEVLEYKLGHPVTIENDTRSMFYGELYKGCIKNQKDIIYINLGWGLGSAIMINGNIVKGKSGFAGELGHFYAFENEILCHCGKKGCLETEVSGSAFCRICKEEILKGKQSILSKQVMKNPESLNLDNILQAIENEDLLCIEIMEGIATKLGKELANLINLLNPELIIIGGSLSKTGDYLLLPLKVALKKYTLNLVNKDCKVMLSTLKDEAGIVGACYLARRNYLKELKEKYGQ</sequence>
<name>A0ABT7VKZ5_9BACE</name>
<dbReference type="InterPro" id="IPR036390">
    <property type="entry name" value="WH_DNA-bd_sf"/>
</dbReference>
<organism evidence="2 3">
    <name type="scientific">Bacteroides gallinaceum</name>
    <dbReference type="NCBI Taxonomy" id="1462571"/>
    <lineage>
        <taxon>Bacteria</taxon>
        <taxon>Pseudomonadati</taxon>
        <taxon>Bacteroidota</taxon>
        <taxon>Bacteroidia</taxon>
        <taxon>Bacteroidales</taxon>
        <taxon>Bacteroidaceae</taxon>
        <taxon>Bacteroides</taxon>
    </lineage>
</organism>
<dbReference type="Proteomes" id="UP001169458">
    <property type="component" value="Unassembled WGS sequence"/>
</dbReference>
<dbReference type="Gene3D" id="1.10.10.10">
    <property type="entry name" value="Winged helix-like DNA-binding domain superfamily/Winged helix DNA-binding domain"/>
    <property type="match status" value="1"/>
</dbReference>
<protein>
    <submittedName>
        <fullName evidence="2">ROK family transcriptional regulator</fullName>
    </submittedName>
</protein>
<dbReference type="InterPro" id="IPR000600">
    <property type="entry name" value="ROK"/>
</dbReference>
<dbReference type="PROSITE" id="PS01125">
    <property type="entry name" value="ROK"/>
    <property type="match status" value="1"/>
</dbReference>
<keyword evidence="3" id="KW-1185">Reference proteome</keyword>
<dbReference type="Pfam" id="PF00480">
    <property type="entry name" value="ROK"/>
    <property type="match status" value="1"/>
</dbReference>
<evidence type="ECO:0000256" key="1">
    <source>
        <dbReference type="ARBA" id="ARBA00006479"/>
    </source>
</evidence>
<evidence type="ECO:0000313" key="2">
    <source>
        <dbReference type="EMBL" id="MDM8326365.1"/>
    </source>
</evidence>
<dbReference type="InterPro" id="IPR036388">
    <property type="entry name" value="WH-like_DNA-bd_sf"/>
</dbReference>
<evidence type="ECO:0000313" key="3">
    <source>
        <dbReference type="Proteomes" id="UP001169458"/>
    </source>
</evidence>
<comment type="caution">
    <text evidence="2">The sequence shown here is derived from an EMBL/GenBank/DDBJ whole genome shotgun (WGS) entry which is preliminary data.</text>
</comment>
<dbReference type="EMBL" id="JAUDEN010000042">
    <property type="protein sequence ID" value="MDM8326365.1"/>
    <property type="molecule type" value="Genomic_DNA"/>
</dbReference>
<dbReference type="RefSeq" id="WP_289561275.1">
    <property type="nucleotide sequence ID" value="NZ_JAUDEN010000042.1"/>
</dbReference>
<reference evidence="3" key="1">
    <citation type="submission" date="2023-07" db="EMBL/GenBank/DDBJ databases">
        <title>Identification and characterization of horizontal gene transfer across gut microbiota members of farm animals based on homology search.</title>
        <authorList>
            <person name="Schwarzerova J."/>
            <person name="Nykrynova M."/>
            <person name="Jureckova K."/>
            <person name="Cejkova D."/>
            <person name="Rychlik I."/>
        </authorList>
    </citation>
    <scope>NUCLEOTIDE SEQUENCE [LARGE SCALE GENOMIC DNA]</scope>
    <source>
        <strain evidence="3">109_WCHN</strain>
    </source>
</reference>
<accession>A0ABT7VKZ5</accession>
<dbReference type="PANTHER" id="PTHR18964:SF149">
    <property type="entry name" value="BIFUNCTIONAL UDP-N-ACETYLGLUCOSAMINE 2-EPIMERASE_N-ACETYLMANNOSAMINE KINASE"/>
    <property type="match status" value="1"/>
</dbReference>
<dbReference type="SUPFAM" id="SSF46785">
    <property type="entry name" value="Winged helix' DNA-binding domain"/>
    <property type="match status" value="1"/>
</dbReference>
<dbReference type="PANTHER" id="PTHR18964">
    <property type="entry name" value="ROK (REPRESSOR, ORF, KINASE) FAMILY"/>
    <property type="match status" value="1"/>
</dbReference>
<proteinExistence type="inferred from homology"/>
<dbReference type="Gene3D" id="3.30.420.40">
    <property type="match status" value="2"/>
</dbReference>
<dbReference type="InterPro" id="IPR049874">
    <property type="entry name" value="ROK_cs"/>
</dbReference>
<comment type="similarity">
    <text evidence="1">Belongs to the ROK (NagC/XylR) family.</text>
</comment>
<gene>
    <name evidence="2" type="ORF">QUW60_14205</name>
</gene>
<dbReference type="InterPro" id="IPR043129">
    <property type="entry name" value="ATPase_NBD"/>
</dbReference>
<dbReference type="Pfam" id="PF13412">
    <property type="entry name" value="HTH_24"/>
    <property type="match status" value="1"/>
</dbReference>
<dbReference type="SUPFAM" id="SSF53067">
    <property type="entry name" value="Actin-like ATPase domain"/>
    <property type="match status" value="1"/>
</dbReference>